<evidence type="ECO:0000313" key="3">
    <source>
        <dbReference type="EMBL" id="MDL5156609.1"/>
    </source>
</evidence>
<comment type="caution">
    <text evidence="3">The sequence shown here is derived from an EMBL/GenBank/DDBJ whole genome shotgun (WGS) entry which is preliminary data.</text>
</comment>
<name>A0ABT7M7F9_9PSEU</name>
<organism evidence="3 4">
    <name type="scientific">Actinomycetospora termitidis</name>
    <dbReference type="NCBI Taxonomy" id="3053470"/>
    <lineage>
        <taxon>Bacteria</taxon>
        <taxon>Bacillati</taxon>
        <taxon>Actinomycetota</taxon>
        <taxon>Actinomycetes</taxon>
        <taxon>Pseudonocardiales</taxon>
        <taxon>Pseudonocardiaceae</taxon>
        <taxon>Actinomycetospora</taxon>
    </lineage>
</organism>
<feature type="transmembrane region" description="Helical" evidence="1">
    <location>
        <begin position="12"/>
        <end position="33"/>
    </location>
</feature>
<dbReference type="EMBL" id="JASVWF010000002">
    <property type="protein sequence ID" value="MDL5156609.1"/>
    <property type="molecule type" value="Genomic_DNA"/>
</dbReference>
<feature type="transmembrane region" description="Helical" evidence="1">
    <location>
        <begin position="53"/>
        <end position="81"/>
    </location>
</feature>
<keyword evidence="1" id="KW-0812">Transmembrane</keyword>
<evidence type="ECO:0000313" key="4">
    <source>
        <dbReference type="Proteomes" id="UP001231924"/>
    </source>
</evidence>
<evidence type="ECO:0000259" key="2">
    <source>
        <dbReference type="Pfam" id="PF19803"/>
    </source>
</evidence>
<gene>
    <name evidence="3" type="ORF">QRT03_11610</name>
</gene>
<keyword evidence="4" id="KW-1185">Reference proteome</keyword>
<protein>
    <submittedName>
        <fullName evidence="3">DUF6286 domain-containing protein</fullName>
    </submittedName>
</protein>
<dbReference type="Pfam" id="PF19803">
    <property type="entry name" value="DUF6286"/>
    <property type="match status" value="1"/>
</dbReference>
<proteinExistence type="predicted"/>
<keyword evidence="1" id="KW-0472">Membrane</keyword>
<keyword evidence="1" id="KW-1133">Transmembrane helix</keyword>
<sequence length="177" mass="18614">MRFVLRLLSPLIGLVVAAIGAITTIEVVTAWLAPASSPLVVPWPAWRDGLDGLTWSSGAVRTIAIVVGVVGLLVLLVGLVARRHDVALTDPVPEVTVTTSPRSLARAVGHEVRSHADVVSASVVASQKKVVVKAGTLDAPEDVRTAVRERVDEVLTRLPLAHRPRVSVSVAATKGVK</sequence>
<dbReference type="InterPro" id="IPR046253">
    <property type="entry name" value="DUF6286"/>
</dbReference>
<reference evidence="3 4" key="1">
    <citation type="submission" date="2023-06" db="EMBL/GenBank/DDBJ databases">
        <title>Actinomycetospora Odt1-22.</title>
        <authorList>
            <person name="Supong K."/>
        </authorList>
    </citation>
    <scope>NUCLEOTIDE SEQUENCE [LARGE SCALE GENOMIC DNA]</scope>
    <source>
        <strain evidence="3 4">Odt1-22</strain>
    </source>
</reference>
<dbReference type="Proteomes" id="UP001231924">
    <property type="component" value="Unassembled WGS sequence"/>
</dbReference>
<accession>A0ABT7M7F9</accession>
<feature type="domain" description="DUF6286" evidence="2">
    <location>
        <begin position="69"/>
        <end position="170"/>
    </location>
</feature>
<dbReference type="RefSeq" id="WP_286052918.1">
    <property type="nucleotide sequence ID" value="NZ_JASVWF010000002.1"/>
</dbReference>
<evidence type="ECO:0000256" key="1">
    <source>
        <dbReference type="SAM" id="Phobius"/>
    </source>
</evidence>